<evidence type="ECO:0000256" key="2">
    <source>
        <dbReference type="SAM" id="Phobius"/>
    </source>
</evidence>
<evidence type="ECO:0000256" key="1">
    <source>
        <dbReference type="ARBA" id="ARBA00023242"/>
    </source>
</evidence>
<keyword evidence="1" id="KW-0539">Nucleus</keyword>
<keyword evidence="2" id="KW-1133">Transmembrane helix</keyword>
<keyword evidence="2" id="KW-0472">Membrane</keyword>
<reference evidence="4 5" key="1">
    <citation type="submission" date="2024-09" db="EMBL/GenBank/DDBJ databases">
        <title>Chromosome-scale assembly of Riccia sorocarpa.</title>
        <authorList>
            <person name="Paukszto L."/>
        </authorList>
    </citation>
    <scope>NUCLEOTIDE SEQUENCE [LARGE SCALE GENOMIC DNA]</scope>
    <source>
        <strain evidence="4">LP-2024</strain>
        <tissue evidence="4">Aerial parts of the thallus</tissue>
    </source>
</reference>
<feature type="transmembrane region" description="Helical" evidence="2">
    <location>
        <begin position="74"/>
        <end position="97"/>
    </location>
</feature>
<dbReference type="PANTHER" id="PTHR12709">
    <property type="entry name" value="DNA-DIRECTED RNA POLYMERASE II, III"/>
    <property type="match status" value="1"/>
</dbReference>
<evidence type="ECO:0000313" key="4">
    <source>
        <dbReference type="EMBL" id="KAL3691640.1"/>
    </source>
</evidence>
<keyword evidence="2" id="KW-0812">Transmembrane</keyword>
<dbReference type="EMBL" id="JBJQOH010000003">
    <property type="protein sequence ID" value="KAL3691640.1"/>
    <property type="molecule type" value="Genomic_DNA"/>
</dbReference>
<evidence type="ECO:0000259" key="3">
    <source>
        <dbReference type="Pfam" id="PF17875"/>
    </source>
</evidence>
<dbReference type="InterPro" id="IPR045113">
    <property type="entry name" value="Rpb7-like"/>
</dbReference>
<accession>A0ABD3HNH8</accession>
<keyword evidence="5" id="KW-1185">Reference proteome</keyword>
<dbReference type="Pfam" id="PF17875">
    <property type="entry name" value="RPA43_OB"/>
    <property type="match status" value="1"/>
</dbReference>
<protein>
    <recommendedName>
        <fullName evidence="3">RPA43 OB domain-containing protein</fullName>
    </recommendedName>
</protein>
<name>A0ABD3HNH8_9MARC</name>
<organism evidence="4 5">
    <name type="scientific">Riccia sorocarpa</name>
    <dbReference type="NCBI Taxonomy" id="122646"/>
    <lineage>
        <taxon>Eukaryota</taxon>
        <taxon>Viridiplantae</taxon>
        <taxon>Streptophyta</taxon>
        <taxon>Embryophyta</taxon>
        <taxon>Marchantiophyta</taxon>
        <taxon>Marchantiopsida</taxon>
        <taxon>Marchantiidae</taxon>
        <taxon>Marchantiales</taxon>
        <taxon>Ricciaceae</taxon>
        <taxon>Riccia</taxon>
    </lineage>
</organism>
<dbReference type="InterPro" id="IPR041178">
    <property type="entry name" value="RPA43_OB"/>
</dbReference>
<dbReference type="AlphaFoldDB" id="A0ABD3HNH8"/>
<dbReference type="PANTHER" id="PTHR12709:SF5">
    <property type="entry name" value="DNA-DIRECTED RNA POLYMERASE I SUBUNIT RPA43"/>
    <property type="match status" value="1"/>
</dbReference>
<dbReference type="Gene3D" id="2.40.50.1060">
    <property type="match status" value="1"/>
</dbReference>
<evidence type="ECO:0000313" key="5">
    <source>
        <dbReference type="Proteomes" id="UP001633002"/>
    </source>
</evidence>
<comment type="caution">
    <text evidence="4">The sequence shown here is derived from an EMBL/GenBank/DDBJ whole genome shotgun (WGS) entry which is preliminary data.</text>
</comment>
<proteinExistence type="predicted"/>
<feature type="domain" description="RPA43 OB" evidence="3">
    <location>
        <begin position="57"/>
        <end position="88"/>
    </location>
</feature>
<dbReference type="Proteomes" id="UP001633002">
    <property type="component" value="Unassembled WGS sequence"/>
</dbReference>
<gene>
    <name evidence="4" type="ORF">R1sor_005291</name>
</gene>
<sequence>MEGLAVVHAKIGVFFPPSRAANVKQGVHEIRIGIRILAGLTPYFHVNLTAKLLIFSPSPGMLLEGKVNKVEKDYIGVVVLVLFNAAIGVICTTMEAPMAENGESSRRYVKRCAHLKWHPAF</sequence>